<reference evidence="1 2" key="2">
    <citation type="journal article" date="2021" name="Curr. Genet.">
        <title>Genetic response to nitrogen starvation in the aggressive Eucalyptus foliar pathogen Teratosphaeria destructans.</title>
        <authorList>
            <person name="Havenga M."/>
            <person name="Wingfield B.D."/>
            <person name="Wingfield M.J."/>
            <person name="Dreyer L.L."/>
            <person name="Roets F."/>
            <person name="Aylward J."/>
        </authorList>
    </citation>
    <scope>NUCLEOTIDE SEQUENCE [LARGE SCALE GENOMIC DNA]</scope>
    <source>
        <strain evidence="1">CMW44962</strain>
    </source>
</reference>
<keyword evidence="2" id="KW-1185">Reference proteome</keyword>
<organism evidence="1 2">
    <name type="scientific">Teratosphaeria destructans</name>
    <dbReference type="NCBI Taxonomy" id="418781"/>
    <lineage>
        <taxon>Eukaryota</taxon>
        <taxon>Fungi</taxon>
        <taxon>Dikarya</taxon>
        <taxon>Ascomycota</taxon>
        <taxon>Pezizomycotina</taxon>
        <taxon>Dothideomycetes</taxon>
        <taxon>Dothideomycetidae</taxon>
        <taxon>Mycosphaerellales</taxon>
        <taxon>Teratosphaeriaceae</taxon>
        <taxon>Teratosphaeria</taxon>
    </lineage>
</organism>
<accession>A0A9W7SQJ6</accession>
<protein>
    <submittedName>
        <fullName evidence="1">Uncharacterized protein</fullName>
    </submittedName>
</protein>
<dbReference type="OrthoDB" id="2962993at2759"/>
<reference evidence="1 2" key="1">
    <citation type="journal article" date="2018" name="IMA Fungus">
        <title>IMA Genome-F 10: Nine draft genome sequences of Claviceps purpurea s.lat., including C. arundinis, C. humidiphila, and C. cf. spartinae, pseudomolecules for the pitch canker pathogen Fusarium circinatum, draft genome of Davidsoniella eucalypti, Grosmannia galeiformis, Quambalaria eucalypti, and Teratosphaeria destructans.</title>
        <authorList>
            <person name="Wingfield B.D."/>
            <person name="Liu M."/>
            <person name="Nguyen H.D."/>
            <person name="Lane F.A."/>
            <person name="Morgan S.W."/>
            <person name="De Vos L."/>
            <person name="Wilken P.M."/>
            <person name="Duong T.A."/>
            <person name="Aylward J."/>
            <person name="Coetzee M.P."/>
            <person name="Dadej K."/>
            <person name="De Beer Z.W."/>
            <person name="Findlay W."/>
            <person name="Havenga M."/>
            <person name="Kolarik M."/>
            <person name="Menzies J.G."/>
            <person name="Naidoo K."/>
            <person name="Pochopski O."/>
            <person name="Shoukouhi P."/>
            <person name="Santana Q.C."/>
            <person name="Seifert K.A."/>
            <person name="Soal N."/>
            <person name="Steenkamp E.T."/>
            <person name="Tatham C.T."/>
            <person name="van der Nest M.A."/>
            <person name="Wingfield M.J."/>
        </authorList>
    </citation>
    <scope>NUCLEOTIDE SEQUENCE [LARGE SCALE GENOMIC DNA]</scope>
    <source>
        <strain evidence="1">CMW44962</strain>
    </source>
</reference>
<dbReference type="EMBL" id="RIBY02001956">
    <property type="protein sequence ID" value="KAH9826781.1"/>
    <property type="molecule type" value="Genomic_DNA"/>
</dbReference>
<dbReference type="Proteomes" id="UP001138500">
    <property type="component" value="Unassembled WGS sequence"/>
</dbReference>
<proteinExistence type="predicted"/>
<evidence type="ECO:0000313" key="2">
    <source>
        <dbReference type="Proteomes" id="UP001138500"/>
    </source>
</evidence>
<evidence type="ECO:0000313" key="1">
    <source>
        <dbReference type="EMBL" id="KAH9826781.1"/>
    </source>
</evidence>
<sequence length="65" mass="7291">MRNNADGPGDPLTRESKMLGGFGGWVWMLRETECENLASIVVEREKVEALADMRLLIQARASTNR</sequence>
<dbReference type="AlphaFoldDB" id="A0A9W7SQJ6"/>
<gene>
    <name evidence="1" type="ORF">Tdes44962_MAKER03326</name>
</gene>
<name>A0A9W7SQJ6_9PEZI</name>
<comment type="caution">
    <text evidence="1">The sequence shown here is derived from an EMBL/GenBank/DDBJ whole genome shotgun (WGS) entry which is preliminary data.</text>
</comment>